<dbReference type="AlphaFoldDB" id="A0A399SUG9"/>
<dbReference type="Gene3D" id="3.10.450.360">
    <property type="match status" value="2"/>
</dbReference>
<comment type="caution">
    <text evidence="3">The sequence shown here is derived from an EMBL/GenBank/DDBJ whole genome shotgun (WGS) entry which is preliminary data.</text>
</comment>
<dbReference type="Pfam" id="PF11396">
    <property type="entry name" value="PepSY_like"/>
    <property type="match status" value="2"/>
</dbReference>
<sequence>MKKTIYFASILSAGLLAASCSDDDNSVSVNAAVESTFEAKYPNVNKVDWDLKSTYYVAEFAMENSEMEAWFSQDGNWIYTETDLAYQQLPEVIRNSFEAGEYASWEIDDVDKVERPEGESLFIMEVESGDKELDLYFTDEGELIKVSDSSLDDDYIPLPLSEAILSHLADKYPNAVVVESELEDGVFEILIKDGDTYREVEYSENGTWIKTTTDVKQANVPEAVMTALANSEYAAYEIDDVEFVETADAEFYLFELEQNDTEVYLKISADGTIITE</sequence>
<feature type="domain" description="Putative beta-lactamase-inhibitor-like PepSY-like" evidence="2">
    <location>
        <begin position="189"/>
        <end position="274"/>
    </location>
</feature>
<feature type="chain" id="PRO_5017217644" description="Putative beta-lactamase-inhibitor-like PepSY-like domain-containing protein" evidence="1">
    <location>
        <begin position="18"/>
        <end position="276"/>
    </location>
</feature>
<keyword evidence="1" id="KW-0732">Signal</keyword>
<proteinExistence type="predicted"/>
<dbReference type="OrthoDB" id="799540at2"/>
<dbReference type="PROSITE" id="PS51257">
    <property type="entry name" value="PROKAR_LIPOPROTEIN"/>
    <property type="match status" value="1"/>
</dbReference>
<accession>A0A399SUG9</accession>
<evidence type="ECO:0000313" key="4">
    <source>
        <dbReference type="Proteomes" id="UP000265926"/>
    </source>
</evidence>
<dbReference type="RefSeq" id="WP_119438552.1">
    <property type="nucleotide sequence ID" value="NZ_QWGR01000007.1"/>
</dbReference>
<evidence type="ECO:0000256" key="1">
    <source>
        <dbReference type="SAM" id="SignalP"/>
    </source>
</evidence>
<feature type="domain" description="Putative beta-lactamase-inhibitor-like PepSY-like" evidence="2">
    <location>
        <begin position="55"/>
        <end position="145"/>
    </location>
</feature>
<gene>
    <name evidence="3" type="ORF">D1614_13885</name>
</gene>
<organism evidence="3 4">
    <name type="scientific">Maribellus luteus</name>
    <dbReference type="NCBI Taxonomy" id="2305463"/>
    <lineage>
        <taxon>Bacteria</taxon>
        <taxon>Pseudomonadati</taxon>
        <taxon>Bacteroidota</taxon>
        <taxon>Bacteroidia</taxon>
        <taxon>Marinilabiliales</taxon>
        <taxon>Prolixibacteraceae</taxon>
        <taxon>Maribellus</taxon>
    </lineage>
</organism>
<dbReference type="Proteomes" id="UP000265926">
    <property type="component" value="Unassembled WGS sequence"/>
</dbReference>
<name>A0A399SUG9_9BACT</name>
<dbReference type="EMBL" id="QWGR01000007">
    <property type="protein sequence ID" value="RIJ47666.1"/>
    <property type="molecule type" value="Genomic_DNA"/>
</dbReference>
<keyword evidence="4" id="KW-1185">Reference proteome</keyword>
<dbReference type="InterPro" id="IPR021533">
    <property type="entry name" value="PepSY-like"/>
</dbReference>
<dbReference type="SUPFAM" id="SSF160574">
    <property type="entry name" value="BT0923-like"/>
    <property type="match status" value="2"/>
</dbReference>
<feature type="signal peptide" evidence="1">
    <location>
        <begin position="1"/>
        <end position="17"/>
    </location>
</feature>
<reference evidence="3 4" key="1">
    <citation type="submission" date="2018-08" db="EMBL/GenBank/DDBJ databases">
        <title>Pallidiluteibacterium maritimus gen. nov., sp. nov., isolated from coastal sediment.</title>
        <authorList>
            <person name="Zhou L.Y."/>
        </authorList>
    </citation>
    <scope>NUCLEOTIDE SEQUENCE [LARGE SCALE GENOMIC DNA]</scope>
    <source>
        <strain evidence="3 4">XSD2</strain>
    </source>
</reference>
<evidence type="ECO:0000313" key="3">
    <source>
        <dbReference type="EMBL" id="RIJ47666.1"/>
    </source>
</evidence>
<evidence type="ECO:0000259" key="2">
    <source>
        <dbReference type="Pfam" id="PF11396"/>
    </source>
</evidence>
<protein>
    <recommendedName>
        <fullName evidence="2">Putative beta-lactamase-inhibitor-like PepSY-like domain-containing protein</fullName>
    </recommendedName>
</protein>